<dbReference type="EMBL" id="LPZR01000046">
    <property type="protein sequence ID" value="KYO56275.1"/>
    <property type="molecule type" value="Genomic_DNA"/>
</dbReference>
<organism evidence="2 3">
    <name type="scientific">Tistrella mobilis</name>
    <dbReference type="NCBI Taxonomy" id="171437"/>
    <lineage>
        <taxon>Bacteria</taxon>
        <taxon>Pseudomonadati</taxon>
        <taxon>Pseudomonadota</taxon>
        <taxon>Alphaproteobacteria</taxon>
        <taxon>Geminicoccales</taxon>
        <taxon>Geminicoccaceae</taxon>
        <taxon>Tistrella</taxon>
    </lineage>
</organism>
<evidence type="ECO:0000313" key="3">
    <source>
        <dbReference type="Proteomes" id="UP000075787"/>
    </source>
</evidence>
<dbReference type="Proteomes" id="UP000075787">
    <property type="component" value="Unassembled WGS sequence"/>
</dbReference>
<evidence type="ECO:0000313" key="2">
    <source>
        <dbReference type="EMBL" id="KYO56275.1"/>
    </source>
</evidence>
<dbReference type="AlphaFoldDB" id="A0A161Q781"/>
<evidence type="ECO:0000256" key="1">
    <source>
        <dbReference type="SAM" id="MobiDB-lite"/>
    </source>
</evidence>
<dbReference type="GeneID" id="97243816"/>
<name>A0A161Q781_9PROT</name>
<protein>
    <submittedName>
        <fullName evidence="2">Uncharacterized protein</fullName>
    </submittedName>
</protein>
<feature type="region of interest" description="Disordered" evidence="1">
    <location>
        <begin position="1"/>
        <end position="53"/>
    </location>
</feature>
<comment type="caution">
    <text evidence="2">The sequence shown here is derived from an EMBL/GenBank/DDBJ whole genome shotgun (WGS) entry which is preliminary data.</text>
</comment>
<reference evidence="2 3" key="1">
    <citation type="submission" date="2015-12" db="EMBL/GenBank/DDBJ databases">
        <title>Genome sequence of Tistrella mobilis MCCC 1A02139.</title>
        <authorList>
            <person name="Lu L."/>
            <person name="Lai Q."/>
            <person name="Shao Z."/>
            <person name="Qian P."/>
        </authorList>
    </citation>
    <scope>NUCLEOTIDE SEQUENCE [LARGE SCALE GENOMIC DNA]</scope>
    <source>
        <strain evidence="2 3">MCCC 1A02139</strain>
    </source>
</reference>
<proteinExistence type="predicted"/>
<gene>
    <name evidence="2" type="ORF">AUP44_02695</name>
</gene>
<accession>A0A161Q781</accession>
<dbReference type="RefSeq" id="WP_062761951.1">
    <property type="nucleotide sequence ID" value="NZ_CP121045.1"/>
</dbReference>
<feature type="compositionally biased region" description="Basic and acidic residues" evidence="1">
    <location>
        <begin position="1"/>
        <end position="12"/>
    </location>
</feature>
<sequence>MSALDAIRRIETARPVPGWGGATTRSAPLGESWQDEIRRVDPSGTGGEDGGSAFEQALARDQQNQEQQRGSGFGQRFSSGTLSTLIALQADPGFAARSYGSADVTSPSRAAARYEATANSTVLDDTAGAGDGATATARGSASLFGLFQNFVANRPEASSVIAAYRAVQSVRADDLGRQLAVTRFG</sequence>